<proteinExistence type="predicted"/>
<keyword evidence="1" id="KW-0433">Leucine-rich repeat</keyword>
<sequence>MNPLLPFSTILSREKGFELGPHLKQDPILNKDKLGRVCSLNGRDRLKLKRYYDCQYKGDTALEVPYLHIQYHPRTKDLKRHRDLTPTSLFNQAITKAIEEGDEVLQLSECNIVEIPENISELTSLVRRLDPQNEKPLIPRLKIFLSGNMIYKLPSGLFDLFTLTVLSLSRNNNLEKIPPSIGRLVNLVELNLGQNKLTYFPSTLLFLKKLQILSISPNPLRDCPVAYSSQRSFQSLTSPVLRYSCVDLIKTDSNVPKLFELCSRVIASSLIAESDIQKWETEFCLTPKIKKAYEAGKYHISCEICQKPMVDSDVDVFEWWDGFVGTWSLPIKRKICSLLCFKNTPRVGTLSSSDEPQIL</sequence>
<dbReference type="GO" id="GO:0005737">
    <property type="term" value="C:cytoplasm"/>
    <property type="evidence" value="ECO:0007669"/>
    <property type="project" value="TreeGrafter"/>
</dbReference>
<dbReference type="InterPro" id="IPR001611">
    <property type="entry name" value="Leu-rich_rpt"/>
</dbReference>
<dbReference type="Pfam" id="PF13855">
    <property type="entry name" value="LRR_8"/>
    <property type="match status" value="1"/>
</dbReference>
<keyword evidence="4" id="KW-1185">Reference proteome</keyword>
<dbReference type="EMBL" id="CP054534">
    <property type="protein sequence ID" value="QSL64566.1"/>
    <property type="molecule type" value="Genomic_DNA"/>
</dbReference>
<reference evidence="3" key="1">
    <citation type="submission" date="2020-06" db="EMBL/GenBank/DDBJ databases">
        <title>Genomes of multiple members of Pneumocystis genus reveal paths to human pathogen Pneumocystis jirovecii.</title>
        <authorList>
            <person name="Cisse O.H."/>
            <person name="Ma L."/>
            <person name="Dekker J."/>
            <person name="Khil P."/>
            <person name="Jo J."/>
            <person name="Brenchley J."/>
            <person name="Blair R."/>
            <person name="Pahar B."/>
            <person name="Chabe M."/>
            <person name="Van Rompay K.A."/>
            <person name="Keesler R."/>
            <person name="Sukura A."/>
            <person name="Hirsch V."/>
            <person name="Kutty G."/>
            <person name="Liu Y."/>
            <person name="Peng L."/>
            <person name="Chen J."/>
            <person name="Song J."/>
            <person name="Weissenbacher-Lang C."/>
            <person name="Xu J."/>
            <person name="Upham N.S."/>
            <person name="Stajich J.E."/>
            <person name="Cuomo C.A."/>
            <person name="Cushion M.T."/>
            <person name="Kovacs J.A."/>
        </authorList>
    </citation>
    <scope>NUCLEOTIDE SEQUENCE</scope>
    <source>
        <strain evidence="3">2A</strain>
    </source>
</reference>
<evidence type="ECO:0000256" key="2">
    <source>
        <dbReference type="ARBA" id="ARBA00022737"/>
    </source>
</evidence>
<evidence type="ECO:0000313" key="3">
    <source>
        <dbReference type="EMBL" id="QSL64566.1"/>
    </source>
</evidence>
<evidence type="ECO:0000313" key="4">
    <source>
        <dbReference type="Proteomes" id="UP000663699"/>
    </source>
</evidence>
<dbReference type="AlphaFoldDB" id="A0A899FW17"/>
<gene>
    <name evidence="3" type="ORF">MERGE_001867</name>
</gene>
<keyword evidence="2" id="KW-0677">Repeat</keyword>
<dbReference type="PANTHER" id="PTHR48051">
    <property type="match status" value="1"/>
</dbReference>
<dbReference type="InterPro" id="IPR032675">
    <property type="entry name" value="LRR_dom_sf"/>
</dbReference>
<dbReference type="PANTHER" id="PTHR48051:SF46">
    <property type="entry name" value="LEUCINE RICH REPEAT-CONTAINING DOMAIN PROTEIN"/>
    <property type="match status" value="1"/>
</dbReference>
<evidence type="ECO:0000256" key="1">
    <source>
        <dbReference type="ARBA" id="ARBA00022614"/>
    </source>
</evidence>
<dbReference type="Gene3D" id="3.80.10.10">
    <property type="entry name" value="Ribonuclease Inhibitor"/>
    <property type="match status" value="1"/>
</dbReference>
<dbReference type="InterPro" id="IPR050216">
    <property type="entry name" value="LRR_domain-containing"/>
</dbReference>
<organism evidence="3 4">
    <name type="scientific">Pneumocystis wakefieldiae</name>
    <dbReference type="NCBI Taxonomy" id="38082"/>
    <lineage>
        <taxon>Eukaryota</taxon>
        <taxon>Fungi</taxon>
        <taxon>Dikarya</taxon>
        <taxon>Ascomycota</taxon>
        <taxon>Taphrinomycotina</taxon>
        <taxon>Pneumocystomycetes</taxon>
        <taxon>Pneumocystaceae</taxon>
        <taxon>Pneumocystis</taxon>
    </lineage>
</organism>
<dbReference type="SUPFAM" id="SSF52047">
    <property type="entry name" value="RNI-like"/>
    <property type="match status" value="1"/>
</dbReference>
<dbReference type="Proteomes" id="UP000663699">
    <property type="component" value="Chromosome 3"/>
</dbReference>
<dbReference type="OrthoDB" id="1517790at2759"/>
<accession>A0A899FW17</accession>
<protein>
    <submittedName>
        <fullName evidence="3">Uncharacterized protein</fullName>
    </submittedName>
</protein>
<name>A0A899FW17_9ASCO</name>